<evidence type="ECO:0000313" key="3">
    <source>
        <dbReference type="Proteomes" id="UP000006426"/>
    </source>
</evidence>
<dbReference type="Proteomes" id="UP000006426">
    <property type="component" value="Plasmid pmppla107"/>
</dbReference>
<dbReference type="AlphaFoldDB" id="A0AAD0PVT0"/>
<keyword evidence="1" id="KW-0175">Coiled coil</keyword>
<dbReference type="RefSeq" id="WP_005742086.1">
    <property type="nucleotide sequence ID" value="NZ_CP031226.1"/>
</dbReference>
<accession>A0AAD0PVT0</accession>
<evidence type="ECO:0000256" key="1">
    <source>
        <dbReference type="SAM" id="Coils"/>
    </source>
</evidence>
<sequence length="122" mass="13156">MRNEQFLSRWPTGRGEGYIGYSKSLRMAIAATGPLCFPKHQFEVIAVKVANTGSLGNGGTEAWSMSGGLIGPLFLPVSAIFDTEAEAAADINRTLQWAIDSKQKEIEALQQEIDAISARKVG</sequence>
<geneLocation type="plasmid" evidence="3">
    <name>pmppla107</name>
</geneLocation>
<dbReference type="EMBL" id="CP031226">
    <property type="protein sequence ID" value="AXH59671.1"/>
    <property type="molecule type" value="Genomic_DNA"/>
</dbReference>
<gene>
    <name evidence="2" type="ORF">PLA107_031095</name>
</gene>
<dbReference type="GeneID" id="39474596"/>
<name>A0AAD0PVT0_PSEAV</name>
<organism evidence="2 3">
    <name type="scientific">Pseudomonas amygdali pv. lachrymans str. M301315</name>
    <dbReference type="NCBI Taxonomy" id="629260"/>
    <lineage>
        <taxon>Bacteria</taxon>
        <taxon>Pseudomonadati</taxon>
        <taxon>Pseudomonadota</taxon>
        <taxon>Gammaproteobacteria</taxon>
        <taxon>Pseudomonadales</taxon>
        <taxon>Pseudomonadaceae</taxon>
        <taxon>Pseudomonas</taxon>
        <taxon>Pseudomonas amygdali</taxon>
    </lineage>
</organism>
<proteinExistence type="predicted"/>
<keyword evidence="2" id="KW-0614">Plasmid</keyword>
<reference evidence="2 3" key="1">
    <citation type="journal article" date="2011" name="PLoS Pathog.">
        <title>Dynamic evolution of pathogenicity revealed by sequencing and comparative genomics of 19 Pseudomonas syringae isolates.</title>
        <authorList>
            <person name="Baltrus D.A."/>
            <person name="Nishimura M.T."/>
            <person name="Romanchuk A."/>
            <person name="Chang J.H."/>
            <person name="Mukhtar M.S."/>
            <person name="Cherkis K."/>
            <person name="Roach J."/>
            <person name="Grant S.R."/>
            <person name="Jones C.D."/>
            <person name="Dangl J.L."/>
        </authorList>
    </citation>
    <scope>NUCLEOTIDE SEQUENCE [LARGE SCALE GENOMIC DNA]</scope>
    <source>
        <strain evidence="2 3">M301315</strain>
    </source>
</reference>
<feature type="coiled-coil region" evidence="1">
    <location>
        <begin position="92"/>
        <end position="119"/>
    </location>
</feature>
<evidence type="ECO:0000313" key="2">
    <source>
        <dbReference type="EMBL" id="AXH59671.1"/>
    </source>
</evidence>
<protein>
    <submittedName>
        <fullName evidence="2">Uncharacterized protein</fullName>
    </submittedName>
</protein>